<reference evidence="1 2" key="1">
    <citation type="journal article" date="2006" name="Science">
        <title>Phytophthora genome sequences uncover evolutionary origins and mechanisms of pathogenesis.</title>
        <authorList>
            <person name="Tyler B.M."/>
            <person name="Tripathy S."/>
            <person name="Zhang X."/>
            <person name="Dehal P."/>
            <person name="Jiang R.H."/>
            <person name="Aerts A."/>
            <person name="Arredondo F.D."/>
            <person name="Baxter L."/>
            <person name="Bensasson D."/>
            <person name="Beynon J.L."/>
            <person name="Chapman J."/>
            <person name="Damasceno C.M."/>
            <person name="Dorrance A.E."/>
            <person name="Dou D."/>
            <person name="Dickerman A.W."/>
            <person name="Dubchak I.L."/>
            <person name="Garbelotto M."/>
            <person name="Gijzen M."/>
            <person name="Gordon S.G."/>
            <person name="Govers F."/>
            <person name="Grunwald N.J."/>
            <person name="Huang W."/>
            <person name="Ivors K.L."/>
            <person name="Jones R.W."/>
            <person name="Kamoun S."/>
            <person name="Krampis K."/>
            <person name="Lamour K.H."/>
            <person name="Lee M.K."/>
            <person name="McDonald W.H."/>
            <person name="Medina M."/>
            <person name="Meijer H.J."/>
            <person name="Nordberg E.K."/>
            <person name="Maclean D.J."/>
            <person name="Ospina-Giraldo M.D."/>
            <person name="Morris P.F."/>
            <person name="Phuntumart V."/>
            <person name="Putnam N.H."/>
            <person name="Rash S."/>
            <person name="Rose J.K."/>
            <person name="Sakihama Y."/>
            <person name="Salamov A.A."/>
            <person name="Savidor A."/>
            <person name="Scheuring C.F."/>
            <person name="Smith B.M."/>
            <person name="Sobral B.W."/>
            <person name="Terry A."/>
            <person name="Torto-Alalibo T.A."/>
            <person name="Win J."/>
            <person name="Xu Z."/>
            <person name="Zhang H."/>
            <person name="Grigoriev I.V."/>
            <person name="Rokhsar D.S."/>
            <person name="Boore J.L."/>
        </authorList>
    </citation>
    <scope>NUCLEOTIDE SEQUENCE [LARGE SCALE GENOMIC DNA]</scope>
    <source>
        <strain evidence="1 2">P6497</strain>
    </source>
</reference>
<evidence type="ECO:0000313" key="2">
    <source>
        <dbReference type="Proteomes" id="UP000002640"/>
    </source>
</evidence>
<name>G5A4F0_PHYSP</name>
<organism evidence="1 2">
    <name type="scientific">Phytophthora sojae (strain P6497)</name>
    <name type="common">Soybean stem and root rot agent</name>
    <name type="synonym">Phytophthora megasperma f. sp. glycines</name>
    <dbReference type="NCBI Taxonomy" id="1094619"/>
    <lineage>
        <taxon>Eukaryota</taxon>
        <taxon>Sar</taxon>
        <taxon>Stramenopiles</taxon>
        <taxon>Oomycota</taxon>
        <taxon>Peronosporomycetes</taxon>
        <taxon>Peronosporales</taxon>
        <taxon>Peronosporaceae</taxon>
        <taxon>Phytophthora</taxon>
    </lineage>
</organism>
<dbReference type="EMBL" id="JH159159">
    <property type="protein sequence ID" value="EGZ09551.1"/>
    <property type="molecule type" value="Genomic_DNA"/>
</dbReference>
<dbReference type="RefSeq" id="XP_009534412.1">
    <property type="nucleotide sequence ID" value="XM_009536117.1"/>
</dbReference>
<proteinExistence type="predicted"/>
<dbReference type="Proteomes" id="UP000002640">
    <property type="component" value="Unassembled WGS sequence"/>
</dbReference>
<protein>
    <submittedName>
        <fullName evidence="1">Uncharacterized protein</fullName>
    </submittedName>
</protein>
<dbReference type="AlphaFoldDB" id="G5A4F0"/>
<dbReference type="PANTHER" id="PTHR40866:SF1">
    <property type="entry name" value="BED-TYPE DOMAIN-CONTAINING PROTEIN"/>
    <property type="match status" value="1"/>
</dbReference>
<accession>G5A4F0</accession>
<sequence length="159" mass="17329">MVHRYHELTKFLDADDDDILDLLPSPACKRRLKDLYAELKDIKSVSKALQGSDVTLLDARVWFGGMIAAHPAFADYIGPRATIVHSPDFEAGCVRILKGSSVRLTAAEKRVLRALACTSAVATNGAEDGGEVPESITSISVSNSTNDKILALFMRLYLH</sequence>
<dbReference type="InParanoid" id="G5A4F0"/>
<dbReference type="PANTHER" id="PTHR40866">
    <property type="entry name" value="BED-TYPE DOMAIN-CONTAINING PROTEIN"/>
    <property type="match status" value="1"/>
</dbReference>
<dbReference type="GeneID" id="20638533"/>
<dbReference type="OMA" id="RYHELTK"/>
<dbReference type="KEGG" id="psoj:PHYSODRAFT_254695"/>
<keyword evidence="2" id="KW-1185">Reference proteome</keyword>
<gene>
    <name evidence="1" type="ORF">PHYSODRAFT_254695</name>
</gene>
<evidence type="ECO:0000313" key="1">
    <source>
        <dbReference type="EMBL" id="EGZ09551.1"/>
    </source>
</evidence>